<keyword evidence="9" id="KW-0808">Transferase</keyword>
<keyword evidence="9" id="KW-0548">Nucleotidyltransferase</keyword>
<reference evidence="9 10" key="1">
    <citation type="submission" date="2023-01" db="EMBL/GenBank/DDBJ databases">
        <title>Novel species of the genus Vogesella isolated from rivers.</title>
        <authorList>
            <person name="Lu H."/>
        </authorList>
    </citation>
    <scope>NUCLEOTIDE SEQUENCE [LARGE SCALE GENOMIC DNA]</scope>
    <source>
        <strain evidence="9 10">DC21W</strain>
    </source>
</reference>
<evidence type="ECO:0000256" key="4">
    <source>
        <dbReference type="ARBA" id="ARBA00022813"/>
    </source>
</evidence>
<evidence type="ECO:0000256" key="2">
    <source>
        <dbReference type="ARBA" id="ARBA00022763"/>
    </source>
</evidence>
<accession>A0ABT5IZ69</accession>
<organism evidence="9 10">
    <name type="scientific">Vogesella aquatica</name>
    <dbReference type="NCBI Taxonomy" id="2984206"/>
    <lineage>
        <taxon>Bacteria</taxon>
        <taxon>Pseudomonadati</taxon>
        <taxon>Pseudomonadota</taxon>
        <taxon>Betaproteobacteria</taxon>
        <taxon>Neisseriales</taxon>
        <taxon>Chromobacteriaceae</taxon>
        <taxon>Vogesella</taxon>
    </lineage>
</organism>
<evidence type="ECO:0000256" key="1">
    <source>
        <dbReference type="ARBA" id="ARBA00007484"/>
    </source>
</evidence>
<protein>
    <submittedName>
        <fullName evidence="9">Translesion error-prone DNA polymerase V autoproteolytic subunit</fullName>
        <ecNumber evidence="9">2.7.7.7</ecNumber>
    </submittedName>
</protein>
<dbReference type="PRINTS" id="PR00726">
    <property type="entry name" value="LEXASERPTASE"/>
</dbReference>
<name>A0ABT5IZ69_9NEIS</name>
<dbReference type="NCBIfam" id="NF007621">
    <property type="entry name" value="PRK10276.1"/>
    <property type="match status" value="1"/>
</dbReference>
<dbReference type="Gene3D" id="2.10.109.10">
    <property type="entry name" value="Umud Fragment, subunit A"/>
    <property type="match status" value="1"/>
</dbReference>
<keyword evidence="6" id="KW-0742">SOS response</keyword>
<dbReference type="InterPro" id="IPR036286">
    <property type="entry name" value="LexA/Signal_pep-like_sf"/>
</dbReference>
<dbReference type="EC" id="2.7.7.7" evidence="9"/>
<dbReference type="Pfam" id="PF00717">
    <property type="entry name" value="Peptidase_S24"/>
    <property type="match status" value="1"/>
</dbReference>
<dbReference type="InterPro" id="IPR015927">
    <property type="entry name" value="Peptidase_S24_S26A/B/C"/>
</dbReference>
<keyword evidence="3 7" id="KW-0378">Hydrolase</keyword>
<evidence type="ECO:0000313" key="9">
    <source>
        <dbReference type="EMBL" id="MDC7717575.1"/>
    </source>
</evidence>
<dbReference type="CDD" id="cd06529">
    <property type="entry name" value="S24_LexA-like"/>
    <property type="match status" value="1"/>
</dbReference>
<evidence type="ECO:0000259" key="8">
    <source>
        <dbReference type="Pfam" id="PF00717"/>
    </source>
</evidence>
<proteinExistence type="inferred from homology"/>
<evidence type="ECO:0000256" key="7">
    <source>
        <dbReference type="RuleBase" id="RU003991"/>
    </source>
</evidence>
<dbReference type="PANTHER" id="PTHR33516">
    <property type="entry name" value="LEXA REPRESSOR"/>
    <property type="match status" value="1"/>
</dbReference>
<dbReference type="PANTHER" id="PTHR33516:SF2">
    <property type="entry name" value="LEXA REPRESSOR-RELATED"/>
    <property type="match status" value="1"/>
</dbReference>
<evidence type="ECO:0000313" key="10">
    <source>
        <dbReference type="Proteomes" id="UP001219956"/>
    </source>
</evidence>
<dbReference type="SUPFAM" id="SSF51306">
    <property type="entry name" value="LexA/Signal peptidase"/>
    <property type="match status" value="1"/>
</dbReference>
<dbReference type="EMBL" id="JAQQLF010000011">
    <property type="protein sequence ID" value="MDC7717575.1"/>
    <property type="molecule type" value="Genomic_DNA"/>
</dbReference>
<dbReference type="RefSeq" id="WP_272751890.1">
    <property type="nucleotide sequence ID" value="NZ_JAQQLF010000011.1"/>
</dbReference>
<dbReference type="GO" id="GO:0003887">
    <property type="term" value="F:DNA-directed DNA polymerase activity"/>
    <property type="evidence" value="ECO:0007669"/>
    <property type="project" value="UniProtKB-EC"/>
</dbReference>
<dbReference type="InterPro" id="IPR039418">
    <property type="entry name" value="LexA-like"/>
</dbReference>
<keyword evidence="2" id="KW-0227">DNA damage</keyword>
<evidence type="ECO:0000256" key="5">
    <source>
        <dbReference type="ARBA" id="ARBA00023204"/>
    </source>
</evidence>
<comment type="caution">
    <text evidence="9">The sequence shown here is derived from an EMBL/GenBank/DDBJ whole genome shotgun (WGS) entry which is preliminary data.</text>
</comment>
<dbReference type="Proteomes" id="UP001219956">
    <property type="component" value="Unassembled WGS sequence"/>
</dbReference>
<feature type="domain" description="Peptidase S24/S26A/S26B/S26C" evidence="8">
    <location>
        <begin position="17"/>
        <end position="133"/>
    </location>
</feature>
<sequence>MPATIQPHPSPPACALPLYASRVAAGFPSPADDYLEGHLDLNRYLIDDAAACFMVRVSGDSMQDAGIHDGDLLVVNRSLPARHGHIVLAVLCGEFTVKRLHQRDGRTALLPDNPTYPPIEIGPGQELHIWGVVSACVRRLLP</sequence>
<keyword evidence="4 7" id="KW-0068">Autocatalytic cleavage</keyword>
<evidence type="ECO:0000256" key="6">
    <source>
        <dbReference type="ARBA" id="ARBA00023236"/>
    </source>
</evidence>
<gene>
    <name evidence="9" type="primary">umuD</name>
    <name evidence="9" type="ORF">PQU95_10165</name>
</gene>
<dbReference type="InterPro" id="IPR006197">
    <property type="entry name" value="Peptidase_S24_LexA"/>
</dbReference>
<keyword evidence="5" id="KW-0234">DNA repair</keyword>
<keyword evidence="10" id="KW-1185">Reference proteome</keyword>
<comment type="similarity">
    <text evidence="1 7">Belongs to the peptidase S24 family.</text>
</comment>
<evidence type="ECO:0000256" key="3">
    <source>
        <dbReference type="ARBA" id="ARBA00022801"/>
    </source>
</evidence>
<dbReference type="InterPro" id="IPR050077">
    <property type="entry name" value="LexA_repressor"/>
</dbReference>